<dbReference type="CDD" id="cd00882">
    <property type="entry name" value="Ras_like_GTPase"/>
    <property type="match status" value="1"/>
</dbReference>
<feature type="domain" description="G" evidence="2">
    <location>
        <begin position="2"/>
        <end position="116"/>
    </location>
</feature>
<gene>
    <name evidence="3" type="ORF">CYY_007792</name>
</gene>
<dbReference type="Proteomes" id="UP000695562">
    <property type="component" value="Unassembled WGS sequence"/>
</dbReference>
<evidence type="ECO:0000313" key="4">
    <source>
        <dbReference type="Proteomes" id="UP000695562"/>
    </source>
</evidence>
<dbReference type="Pfam" id="PF01926">
    <property type="entry name" value="MMR_HSR1"/>
    <property type="match status" value="1"/>
</dbReference>
<organism evidence="3 4">
    <name type="scientific">Polysphondylium violaceum</name>
    <dbReference type="NCBI Taxonomy" id="133409"/>
    <lineage>
        <taxon>Eukaryota</taxon>
        <taxon>Amoebozoa</taxon>
        <taxon>Evosea</taxon>
        <taxon>Eumycetozoa</taxon>
        <taxon>Dictyostelia</taxon>
        <taxon>Dictyosteliales</taxon>
        <taxon>Dictyosteliaceae</taxon>
        <taxon>Polysphondylium</taxon>
    </lineage>
</organism>
<evidence type="ECO:0000256" key="1">
    <source>
        <dbReference type="SAM" id="Coils"/>
    </source>
</evidence>
<keyword evidence="1" id="KW-0175">Coiled coil</keyword>
<comment type="caution">
    <text evidence="3">The sequence shown here is derived from an EMBL/GenBank/DDBJ whole genome shotgun (WGS) entry which is preliminary data.</text>
</comment>
<dbReference type="AlphaFoldDB" id="A0A8J4UQM8"/>
<proteinExistence type="predicted"/>
<keyword evidence="4" id="KW-1185">Reference proteome</keyword>
<name>A0A8J4UQM8_9MYCE</name>
<protein>
    <recommendedName>
        <fullName evidence="2">G domain-containing protein</fullName>
    </recommendedName>
</protein>
<dbReference type="SUPFAM" id="SSF52540">
    <property type="entry name" value="P-loop containing nucleoside triphosphate hydrolases"/>
    <property type="match status" value="1"/>
</dbReference>
<accession>A0A8J4UQM8</accession>
<reference evidence="3" key="1">
    <citation type="submission" date="2020-01" db="EMBL/GenBank/DDBJ databases">
        <title>Development of genomics and gene disruption for Polysphondylium violaceum indicates a role for the polyketide synthase stlB in stalk morphogenesis.</title>
        <authorList>
            <person name="Narita B."/>
            <person name="Kawabe Y."/>
            <person name="Kin K."/>
            <person name="Saito T."/>
            <person name="Gibbs R."/>
            <person name="Kuspa A."/>
            <person name="Muzny D."/>
            <person name="Queller D."/>
            <person name="Richards S."/>
            <person name="Strassman J."/>
            <person name="Sucgang R."/>
            <person name="Worley K."/>
            <person name="Schaap P."/>
        </authorList>
    </citation>
    <scope>NUCLEOTIDE SEQUENCE</scope>
    <source>
        <strain evidence="3">QSvi11</strain>
    </source>
</reference>
<dbReference type="InterPro" id="IPR006073">
    <property type="entry name" value="GTP-bd"/>
</dbReference>
<dbReference type="GO" id="GO:0005525">
    <property type="term" value="F:GTP binding"/>
    <property type="evidence" value="ECO:0007669"/>
    <property type="project" value="InterPro"/>
</dbReference>
<evidence type="ECO:0000313" key="3">
    <source>
        <dbReference type="EMBL" id="KAF2070891.1"/>
    </source>
</evidence>
<dbReference type="InterPro" id="IPR027417">
    <property type="entry name" value="P-loop_NTPase"/>
</dbReference>
<dbReference type="EMBL" id="AJWJ01000435">
    <property type="protein sequence ID" value="KAF2070891.1"/>
    <property type="molecule type" value="Genomic_DNA"/>
</dbReference>
<evidence type="ECO:0000259" key="2">
    <source>
        <dbReference type="Pfam" id="PF01926"/>
    </source>
</evidence>
<dbReference type="Gene3D" id="3.40.50.300">
    <property type="entry name" value="P-loop containing nucleotide triphosphate hydrolases"/>
    <property type="match status" value="1"/>
</dbReference>
<dbReference type="OrthoDB" id="8954335at2759"/>
<sequence length="345" mass="38886">MYGNPGSGKSTILSTLINIPGGFRSGISQLTGLTKAYKSITIDGVAYIDTPGLADIKDRDLAAIEIEHSLKTNQRYKLFFVVRPVEGRISPADLATINIVLQSIPQDINYGIIYNKLSKRTYVEYNNTNVLDTLHLSLLERPPHNYLLLRNLEELEDTDNVIPEDQEFKDGLNKFINEFPETFLPKEQVQPLPANEYENQLKEMEENHQKVLKEYQNQINQLQQKYDSSCVGYETETEEKSSPFEREGPSSESMKLFKVVKKTVVEKGESIDKYLRINCIKGNGQTEYGKWNFVGNHLVVTNRETKTNKSKWYKGILIIAKSGLVSAAKLGATSAVKSLIGSLGQ</sequence>
<feature type="coiled-coil region" evidence="1">
    <location>
        <begin position="194"/>
        <end position="225"/>
    </location>
</feature>